<dbReference type="EnsemblPlants" id="PGSC0003DMT400080793">
    <property type="protein sequence ID" value="PGSC0003DMT400080793"/>
    <property type="gene ID" value="PGSC0003DMG400031469"/>
</dbReference>
<accession>M1D3Z3</accession>
<dbReference type="Gramene" id="PGSC0003DMT400080793">
    <property type="protein sequence ID" value="PGSC0003DMT400080793"/>
    <property type="gene ID" value="PGSC0003DMG400031469"/>
</dbReference>
<keyword evidence="3" id="KW-1185">Reference proteome</keyword>
<evidence type="ECO:0000313" key="3">
    <source>
        <dbReference type="Proteomes" id="UP000011115"/>
    </source>
</evidence>
<dbReference type="AlphaFoldDB" id="M1D3Z3"/>
<dbReference type="InParanoid" id="M1D3Z3"/>
<dbReference type="PaxDb" id="4113-PGSC0003DMT400080793"/>
<reference evidence="3" key="1">
    <citation type="journal article" date="2011" name="Nature">
        <title>Genome sequence and analysis of the tuber crop potato.</title>
        <authorList>
            <consortium name="The Potato Genome Sequencing Consortium"/>
        </authorList>
    </citation>
    <scope>NUCLEOTIDE SEQUENCE [LARGE SCALE GENOMIC DNA]</scope>
    <source>
        <strain evidence="3">cv. DM1-3 516 R44</strain>
    </source>
</reference>
<name>M1D3Z3_SOLTU</name>
<protein>
    <submittedName>
        <fullName evidence="2">Gag-pol polyprotein</fullName>
    </submittedName>
</protein>
<reference evidence="2" key="2">
    <citation type="submission" date="2015-06" db="UniProtKB">
        <authorList>
            <consortium name="EnsemblPlants"/>
        </authorList>
    </citation>
    <scope>IDENTIFICATION</scope>
    <source>
        <strain evidence="2">DM1-3 516 R44</strain>
    </source>
</reference>
<dbReference type="HOGENOM" id="CLU_1075220_0_0_1"/>
<feature type="compositionally biased region" description="Polar residues" evidence="1">
    <location>
        <begin position="139"/>
        <end position="161"/>
    </location>
</feature>
<organism evidence="2 3">
    <name type="scientific">Solanum tuberosum</name>
    <name type="common">Potato</name>
    <dbReference type="NCBI Taxonomy" id="4113"/>
    <lineage>
        <taxon>Eukaryota</taxon>
        <taxon>Viridiplantae</taxon>
        <taxon>Streptophyta</taxon>
        <taxon>Embryophyta</taxon>
        <taxon>Tracheophyta</taxon>
        <taxon>Spermatophyta</taxon>
        <taxon>Magnoliopsida</taxon>
        <taxon>eudicotyledons</taxon>
        <taxon>Gunneridae</taxon>
        <taxon>Pentapetalae</taxon>
        <taxon>asterids</taxon>
        <taxon>lamiids</taxon>
        <taxon>Solanales</taxon>
        <taxon>Solanaceae</taxon>
        <taxon>Solanoideae</taxon>
        <taxon>Solaneae</taxon>
        <taxon>Solanum</taxon>
    </lineage>
</organism>
<dbReference type="Proteomes" id="UP000011115">
    <property type="component" value="Unassembled WGS sequence"/>
</dbReference>
<dbReference type="Pfam" id="PF08284">
    <property type="entry name" value="RVP_2"/>
    <property type="match status" value="1"/>
</dbReference>
<proteinExistence type="predicted"/>
<sequence>MKTTIPSGKKLHEFEEKGLNLELQTLTPSSPMVVSRENYLERGGVTNQTTFWSTIVRTRLDRFPISSSSVSTQVGGDKIKEQSKKKKKGRTRNYEYSQQKLGGGNGSQVQHKFSTPAPSPASVPSSKFRNDKKSRALGSKSQQSVTGSGGNANRAQSTTSAALEGRPTQQGNTFGTGGGQHQNRLYALQAHQDQEDSPDVVTGTLRIIDLDVYAVLDPGATLSFVTPYIAVKFDVSPETLSEPFSVSTSVGDPVIARRV</sequence>
<feature type="region of interest" description="Disordered" evidence="1">
    <location>
        <begin position="67"/>
        <end position="180"/>
    </location>
</feature>
<evidence type="ECO:0000313" key="2">
    <source>
        <dbReference type="EnsemblPlants" id="PGSC0003DMT400080793"/>
    </source>
</evidence>
<evidence type="ECO:0000256" key="1">
    <source>
        <dbReference type="SAM" id="MobiDB-lite"/>
    </source>
</evidence>